<dbReference type="AlphaFoldDB" id="A0A367W6B6"/>
<gene>
    <name evidence="1" type="ORF">TH19_10340</name>
</gene>
<accession>A0A367W6B6</accession>
<sequence length="129" mass="14051">MSKPLNPEQCPKQSARYQSFVVRAAQWEGFWGLYHNGWLLHTSGGQTFCPVFARREDAQSWGASIQTNHVPVPITLVDAIEHIVPDWQANGVMAGVSPTPALAPVLIAPDEFAQDLLSALKSALNGNKS</sequence>
<proteinExistence type="predicted"/>
<dbReference type="OrthoDB" id="2936081at2"/>
<evidence type="ECO:0000313" key="1">
    <source>
        <dbReference type="EMBL" id="RCK36966.1"/>
    </source>
</evidence>
<dbReference type="RefSeq" id="WP_114102214.1">
    <property type="nucleotide sequence ID" value="NZ_JPWF01000006.1"/>
</dbReference>
<evidence type="ECO:0000313" key="2">
    <source>
        <dbReference type="Proteomes" id="UP000253226"/>
    </source>
</evidence>
<protein>
    <recommendedName>
        <fullName evidence="3">DUF2750 domain-containing protein</fullName>
    </recommendedName>
</protein>
<reference evidence="1 2" key="1">
    <citation type="submission" date="2014-07" db="EMBL/GenBank/DDBJ databases">
        <title>Draft genome sequence of Thalassospira profundimaris 35.</title>
        <authorList>
            <person name="Lai Q."/>
            <person name="Shao Z."/>
        </authorList>
    </citation>
    <scope>NUCLEOTIDE SEQUENCE [LARGE SCALE GENOMIC DNA]</scope>
    <source>
        <strain evidence="1 2">35</strain>
    </source>
</reference>
<dbReference type="EMBL" id="JPWF01000006">
    <property type="protein sequence ID" value="RCK36966.1"/>
    <property type="molecule type" value="Genomic_DNA"/>
</dbReference>
<comment type="caution">
    <text evidence="1">The sequence shown here is derived from an EMBL/GenBank/DDBJ whole genome shotgun (WGS) entry which is preliminary data.</text>
</comment>
<dbReference type="Pfam" id="PF11042">
    <property type="entry name" value="DUF2750"/>
    <property type="match status" value="1"/>
</dbReference>
<dbReference type="Proteomes" id="UP000253226">
    <property type="component" value="Unassembled WGS sequence"/>
</dbReference>
<organism evidence="1 2">
    <name type="scientific">Thalassospira profundimaris</name>
    <dbReference type="NCBI Taxonomy" id="502049"/>
    <lineage>
        <taxon>Bacteria</taxon>
        <taxon>Pseudomonadati</taxon>
        <taxon>Pseudomonadota</taxon>
        <taxon>Alphaproteobacteria</taxon>
        <taxon>Rhodospirillales</taxon>
        <taxon>Thalassospiraceae</taxon>
        <taxon>Thalassospira</taxon>
    </lineage>
</organism>
<name>A0A367W6B6_9PROT</name>
<evidence type="ECO:0008006" key="3">
    <source>
        <dbReference type="Google" id="ProtNLM"/>
    </source>
</evidence>
<dbReference type="InterPro" id="IPR021284">
    <property type="entry name" value="DUF2750"/>
</dbReference>